<reference evidence="1 2" key="1">
    <citation type="journal article" date="2023" name="Genes (Basel)">
        <title>Chromosome-Level Genome Assembly and Circadian Gene Repertoire of the Patagonia Blennie Eleginops maclovinus-The Closest Ancestral Proxy of Antarctic Cryonotothenioids.</title>
        <authorList>
            <person name="Cheng C.C."/>
            <person name="Rivera-Colon A.G."/>
            <person name="Minhas B.F."/>
            <person name="Wilson L."/>
            <person name="Rayamajhi N."/>
            <person name="Vargas-Chacoff L."/>
            <person name="Catchen J.M."/>
        </authorList>
    </citation>
    <scope>NUCLEOTIDE SEQUENCE [LARGE SCALE GENOMIC DNA]</scope>
    <source>
        <strain evidence="1">JMC-PN-2008</strain>
    </source>
</reference>
<dbReference type="AlphaFoldDB" id="A0AAN8AN60"/>
<dbReference type="Proteomes" id="UP001346869">
    <property type="component" value="Unassembled WGS sequence"/>
</dbReference>
<dbReference type="EMBL" id="JAUZQC010000007">
    <property type="protein sequence ID" value="KAK5868841.1"/>
    <property type="molecule type" value="Genomic_DNA"/>
</dbReference>
<name>A0AAN8AN60_ELEMC</name>
<accession>A0AAN8AN60</accession>
<organism evidence="1 2">
    <name type="scientific">Eleginops maclovinus</name>
    <name type="common">Patagonian blennie</name>
    <name type="synonym">Eleginus maclovinus</name>
    <dbReference type="NCBI Taxonomy" id="56733"/>
    <lineage>
        <taxon>Eukaryota</taxon>
        <taxon>Metazoa</taxon>
        <taxon>Chordata</taxon>
        <taxon>Craniata</taxon>
        <taxon>Vertebrata</taxon>
        <taxon>Euteleostomi</taxon>
        <taxon>Actinopterygii</taxon>
        <taxon>Neopterygii</taxon>
        <taxon>Teleostei</taxon>
        <taxon>Neoteleostei</taxon>
        <taxon>Acanthomorphata</taxon>
        <taxon>Eupercaria</taxon>
        <taxon>Perciformes</taxon>
        <taxon>Notothenioidei</taxon>
        <taxon>Eleginopidae</taxon>
        <taxon>Eleginops</taxon>
    </lineage>
</organism>
<reference evidence="1 2" key="2">
    <citation type="journal article" date="2023" name="Mol. Biol. Evol.">
        <title>Genomics of Secondarily Temperate Adaptation in the Only Non-Antarctic Icefish.</title>
        <authorList>
            <person name="Rivera-Colon A.G."/>
            <person name="Rayamajhi N."/>
            <person name="Minhas B.F."/>
            <person name="Madrigal G."/>
            <person name="Bilyk K.T."/>
            <person name="Yoon V."/>
            <person name="Hune M."/>
            <person name="Gregory S."/>
            <person name="Cheng C.H.C."/>
            <person name="Catchen J.M."/>
        </authorList>
    </citation>
    <scope>NUCLEOTIDE SEQUENCE [LARGE SCALE GENOMIC DNA]</scope>
    <source>
        <strain evidence="1">JMC-PN-2008</strain>
    </source>
</reference>
<gene>
    <name evidence="1" type="ORF">PBY51_009818</name>
</gene>
<evidence type="ECO:0000313" key="2">
    <source>
        <dbReference type="Proteomes" id="UP001346869"/>
    </source>
</evidence>
<keyword evidence="2" id="KW-1185">Reference proteome</keyword>
<comment type="caution">
    <text evidence="1">The sequence shown here is derived from an EMBL/GenBank/DDBJ whole genome shotgun (WGS) entry which is preliminary data.</text>
</comment>
<sequence length="213" mass="23876">MDNLKVIPLTGAPTVPSLPTTERQVSQTIQVYGGKTVVQVTALNSSFTVLKGQKSKGRKSRRRKTVSPFYSSESPRALAIPLTTATISRPAEHTESHSEWMLLTTVTVAPSIITHRHRQRIRQQRKPRKKVMAAVFYDVVSIPNQTEQTPVTFTTTQSKVASAEELNLLRSEKLHETTSATPVMSPIQLSIERAKAQFTLKKRRKAARSFRQQ</sequence>
<evidence type="ECO:0000313" key="1">
    <source>
        <dbReference type="EMBL" id="KAK5868841.1"/>
    </source>
</evidence>
<protein>
    <submittedName>
        <fullName evidence="1">Uncharacterized protein</fullName>
    </submittedName>
</protein>
<proteinExistence type="predicted"/>